<protein>
    <recommendedName>
        <fullName evidence="6">Lipoprotein</fullName>
    </recommendedName>
</protein>
<feature type="region of interest" description="Disordered" evidence="7">
    <location>
        <begin position="28"/>
        <end position="48"/>
    </location>
</feature>
<evidence type="ECO:0000256" key="8">
    <source>
        <dbReference type="SAM" id="SignalP"/>
    </source>
</evidence>
<feature type="compositionally biased region" description="Polar residues" evidence="7">
    <location>
        <begin position="30"/>
        <end position="48"/>
    </location>
</feature>
<evidence type="ECO:0000256" key="6">
    <source>
        <dbReference type="PIRNR" id="PIRNR002854"/>
    </source>
</evidence>
<dbReference type="PANTHER" id="PTHR30429">
    <property type="entry name" value="D-METHIONINE-BINDING LIPOPROTEIN METQ"/>
    <property type="match status" value="1"/>
</dbReference>
<reference evidence="9" key="2">
    <citation type="submission" date="2021-04" db="EMBL/GenBank/DDBJ databases">
        <authorList>
            <person name="Gilroy R."/>
        </authorList>
    </citation>
    <scope>NUCLEOTIDE SEQUENCE</scope>
    <source>
        <strain evidence="9">CHK192-8294</strain>
    </source>
</reference>
<evidence type="ECO:0000256" key="1">
    <source>
        <dbReference type="ARBA" id="ARBA00004635"/>
    </source>
</evidence>
<dbReference type="AlphaFoldDB" id="A0A9D2MPV3"/>
<dbReference type="InterPro" id="IPR004872">
    <property type="entry name" value="Lipoprotein_NlpA"/>
</dbReference>
<comment type="similarity">
    <text evidence="6">Belongs to the nlpA lipoprotein family.</text>
</comment>
<evidence type="ECO:0000313" key="10">
    <source>
        <dbReference type="Proteomes" id="UP000823921"/>
    </source>
</evidence>
<evidence type="ECO:0000256" key="3">
    <source>
        <dbReference type="ARBA" id="ARBA00023136"/>
    </source>
</evidence>
<keyword evidence="2 8" id="KW-0732">Signal</keyword>
<proteinExistence type="inferred from homology"/>
<dbReference type="GO" id="GO:0016020">
    <property type="term" value="C:membrane"/>
    <property type="evidence" value="ECO:0007669"/>
    <property type="project" value="UniProtKB-SubCell"/>
</dbReference>
<evidence type="ECO:0000256" key="4">
    <source>
        <dbReference type="ARBA" id="ARBA00023139"/>
    </source>
</evidence>
<evidence type="ECO:0000256" key="5">
    <source>
        <dbReference type="ARBA" id="ARBA00023288"/>
    </source>
</evidence>
<organism evidence="9 10">
    <name type="scientific">Candidatus Flavonifractor intestinigallinarum</name>
    <dbReference type="NCBI Taxonomy" id="2838586"/>
    <lineage>
        <taxon>Bacteria</taxon>
        <taxon>Bacillati</taxon>
        <taxon>Bacillota</taxon>
        <taxon>Clostridia</taxon>
        <taxon>Eubacteriales</taxon>
        <taxon>Oscillospiraceae</taxon>
        <taxon>Flavonifractor</taxon>
    </lineage>
</organism>
<feature type="signal peptide" evidence="8">
    <location>
        <begin position="1"/>
        <end position="19"/>
    </location>
</feature>
<comment type="caution">
    <text evidence="9">The sequence shown here is derived from an EMBL/GenBank/DDBJ whole genome shotgun (WGS) entry which is preliminary data.</text>
</comment>
<evidence type="ECO:0000256" key="7">
    <source>
        <dbReference type="SAM" id="MobiDB-lite"/>
    </source>
</evidence>
<evidence type="ECO:0000313" key="9">
    <source>
        <dbReference type="EMBL" id="HJB81494.1"/>
    </source>
</evidence>
<feature type="chain" id="PRO_5039019014" description="Lipoprotein" evidence="8">
    <location>
        <begin position="20"/>
        <end position="297"/>
    </location>
</feature>
<keyword evidence="5 6" id="KW-0449">Lipoprotein</keyword>
<dbReference type="Pfam" id="PF03180">
    <property type="entry name" value="Lipoprotein_9"/>
    <property type="match status" value="1"/>
</dbReference>
<keyword evidence="4" id="KW-0564">Palmitate</keyword>
<dbReference type="PIRSF" id="PIRSF002854">
    <property type="entry name" value="MetQ"/>
    <property type="match status" value="1"/>
</dbReference>
<dbReference type="PANTHER" id="PTHR30429:SF0">
    <property type="entry name" value="METHIONINE-BINDING LIPOPROTEIN METQ"/>
    <property type="match status" value="1"/>
</dbReference>
<dbReference type="Gene3D" id="3.40.190.10">
    <property type="entry name" value="Periplasmic binding protein-like II"/>
    <property type="match status" value="2"/>
</dbReference>
<dbReference type="PROSITE" id="PS51257">
    <property type="entry name" value="PROKAR_LIPOPROTEIN"/>
    <property type="match status" value="1"/>
</dbReference>
<name>A0A9D2MPV3_9FIRM</name>
<dbReference type="SUPFAM" id="SSF53850">
    <property type="entry name" value="Periplasmic binding protein-like II"/>
    <property type="match status" value="1"/>
</dbReference>
<comment type="subcellular location">
    <subcellularLocation>
        <location evidence="1">Membrane</location>
        <topology evidence="1">Lipid-anchor</topology>
    </subcellularLocation>
</comment>
<dbReference type="Proteomes" id="UP000823921">
    <property type="component" value="Unassembled WGS sequence"/>
</dbReference>
<sequence length="297" mass="31135">MKKLVSLLLTGALSFGLLAGCGGGNSGSANTPAGNSETPAGNSETPAVENTASLEGTTIKVGATPAPHAEILEVAKEILAEQGITLEIVEFNDYIQPNLAVESGELDANYFQHITYMNEFNVSDGTHLVSAAEIHYEPFGLYAGKTASIDELADGAQIAVPNDTTNEARALLLLQQENLITLKEGAGITATKADIADNPRNLDIVELEASQLPVRLGDVDMAVINGNYAIDAGLKVSDALAVESADGEAAQAYVNVLAVKEGRENDPAIQALVEALKSDEVKTFMDETYEGAVVPMF</sequence>
<dbReference type="CDD" id="cd13597">
    <property type="entry name" value="PBP2_lipoprotein_Tp32"/>
    <property type="match status" value="1"/>
</dbReference>
<keyword evidence="3" id="KW-0472">Membrane</keyword>
<gene>
    <name evidence="9" type="ORF">H9712_10980</name>
</gene>
<reference evidence="9" key="1">
    <citation type="journal article" date="2021" name="PeerJ">
        <title>Extensive microbial diversity within the chicken gut microbiome revealed by metagenomics and culture.</title>
        <authorList>
            <person name="Gilroy R."/>
            <person name="Ravi A."/>
            <person name="Getino M."/>
            <person name="Pursley I."/>
            <person name="Horton D.L."/>
            <person name="Alikhan N.F."/>
            <person name="Baker D."/>
            <person name="Gharbi K."/>
            <person name="Hall N."/>
            <person name="Watson M."/>
            <person name="Adriaenssens E.M."/>
            <person name="Foster-Nyarko E."/>
            <person name="Jarju S."/>
            <person name="Secka A."/>
            <person name="Antonio M."/>
            <person name="Oren A."/>
            <person name="Chaudhuri R.R."/>
            <person name="La Ragione R."/>
            <person name="Hildebrand F."/>
            <person name="Pallen M.J."/>
        </authorList>
    </citation>
    <scope>NUCLEOTIDE SEQUENCE</scope>
    <source>
        <strain evidence="9">CHK192-8294</strain>
    </source>
</reference>
<accession>A0A9D2MPV3</accession>
<dbReference type="EMBL" id="DWXO01000103">
    <property type="protein sequence ID" value="HJB81494.1"/>
    <property type="molecule type" value="Genomic_DNA"/>
</dbReference>
<evidence type="ECO:0000256" key="2">
    <source>
        <dbReference type="ARBA" id="ARBA00022729"/>
    </source>
</evidence>